<accession>A0ABQ8FWG9</accession>
<evidence type="ECO:0000313" key="3">
    <source>
        <dbReference type="EMBL" id="KAH7025566.1"/>
    </source>
</evidence>
<protein>
    <submittedName>
        <fullName evidence="3">Uncharacterized protein</fullName>
    </submittedName>
</protein>
<name>A0ABQ8FWG9_9PEZI</name>
<keyword evidence="2" id="KW-1133">Transmembrane helix</keyword>
<proteinExistence type="predicted"/>
<evidence type="ECO:0000256" key="2">
    <source>
        <dbReference type="SAM" id="Phobius"/>
    </source>
</evidence>
<dbReference type="Proteomes" id="UP000774617">
    <property type="component" value="Unassembled WGS sequence"/>
</dbReference>
<keyword evidence="2" id="KW-0812">Transmembrane</keyword>
<organism evidence="3 4">
    <name type="scientific">Macrophomina phaseolina</name>
    <dbReference type="NCBI Taxonomy" id="35725"/>
    <lineage>
        <taxon>Eukaryota</taxon>
        <taxon>Fungi</taxon>
        <taxon>Dikarya</taxon>
        <taxon>Ascomycota</taxon>
        <taxon>Pezizomycotina</taxon>
        <taxon>Dothideomycetes</taxon>
        <taxon>Dothideomycetes incertae sedis</taxon>
        <taxon>Botryosphaeriales</taxon>
        <taxon>Botryosphaeriaceae</taxon>
        <taxon>Macrophomina</taxon>
    </lineage>
</organism>
<sequence length="242" mass="25261">MNISDHTQASHEKAADGLQIAASHDRDVYEAPQAYHEEPKYPVDCSWQSAPQAITSDEKELTASRDQAQSNGKRRTCGCSPVTFYILAGLLALAIIGAAVGGGVGGSLAASQGAATTVTVTAAPAPPRTSTLASPSSTSSTPTDTNSTRSFYFAVYADTDFTGLSRNVTAEGNYSLPFSAQSYVWNQQDADCCALFCRNGQDIGYRCSQVTHQNNITGGGVDKVAVQCSGGDASPPGTWCAE</sequence>
<reference evidence="3 4" key="1">
    <citation type="journal article" date="2021" name="Nat. Commun.">
        <title>Genetic determinants of endophytism in the Arabidopsis root mycobiome.</title>
        <authorList>
            <person name="Mesny F."/>
            <person name="Miyauchi S."/>
            <person name="Thiergart T."/>
            <person name="Pickel B."/>
            <person name="Atanasova L."/>
            <person name="Karlsson M."/>
            <person name="Huettel B."/>
            <person name="Barry K.W."/>
            <person name="Haridas S."/>
            <person name="Chen C."/>
            <person name="Bauer D."/>
            <person name="Andreopoulos W."/>
            <person name="Pangilinan J."/>
            <person name="LaButti K."/>
            <person name="Riley R."/>
            <person name="Lipzen A."/>
            <person name="Clum A."/>
            <person name="Drula E."/>
            <person name="Henrissat B."/>
            <person name="Kohler A."/>
            <person name="Grigoriev I.V."/>
            <person name="Martin F.M."/>
            <person name="Hacquard S."/>
        </authorList>
    </citation>
    <scope>NUCLEOTIDE SEQUENCE [LARGE SCALE GENOMIC DNA]</scope>
    <source>
        <strain evidence="3 4">MPI-SDFR-AT-0080</strain>
    </source>
</reference>
<keyword evidence="4" id="KW-1185">Reference proteome</keyword>
<evidence type="ECO:0000256" key="1">
    <source>
        <dbReference type="SAM" id="MobiDB-lite"/>
    </source>
</evidence>
<gene>
    <name evidence="3" type="ORF">B0J12DRAFT_704956</name>
</gene>
<keyword evidence="2" id="KW-0472">Membrane</keyword>
<comment type="caution">
    <text evidence="3">The sequence shown here is derived from an EMBL/GenBank/DDBJ whole genome shotgun (WGS) entry which is preliminary data.</text>
</comment>
<feature type="region of interest" description="Disordered" evidence="1">
    <location>
        <begin position="54"/>
        <end position="75"/>
    </location>
</feature>
<evidence type="ECO:0000313" key="4">
    <source>
        <dbReference type="Proteomes" id="UP000774617"/>
    </source>
</evidence>
<dbReference type="EMBL" id="JAGTJR010000057">
    <property type="protein sequence ID" value="KAH7025566.1"/>
    <property type="molecule type" value="Genomic_DNA"/>
</dbReference>
<feature type="region of interest" description="Disordered" evidence="1">
    <location>
        <begin position="121"/>
        <end position="145"/>
    </location>
</feature>
<feature type="transmembrane region" description="Helical" evidence="2">
    <location>
        <begin position="82"/>
        <end position="104"/>
    </location>
</feature>